<dbReference type="EMBL" id="BNBD01000014">
    <property type="protein sequence ID" value="GHF65414.1"/>
    <property type="molecule type" value="Genomic_DNA"/>
</dbReference>
<keyword evidence="2" id="KW-0489">Methyltransferase</keyword>
<proteinExistence type="predicted"/>
<dbReference type="Gene3D" id="3.40.50.150">
    <property type="entry name" value="Vaccinia Virus protein VP39"/>
    <property type="match status" value="1"/>
</dbReference>
<evidence type="ECO:0000313" key="2">
    <source>
        <dbReference type="EMBL" id="GHF65414.1"/>
    </source>
</evidence>
<organism evidence="2 3">
    <name type="scientific">Streptomyces mashuensis</name>
    <dbReference type="NCBI Taxonomy" id="33904"/>
    <lineage>
        <taxon>Bacteria</taxon>
        <taxon>Bacillati</taxon>
        <taxon>Actinomycetota</taxon>
        <taxon>Actinomycetes</taxon>
        <taxon>Kitasatosporales</taxon>
        <taxon>Streptomycetaceae</taxon>
        <taxon>Streptomyces</taxon>
    </lineage>
</organism>
<dbReference type="PANTHER" id="PTHR42912">
    <property type="entry name" value="METHYLTRANSFERASE"/>
    <property type="match status" value="1"/>
</dbReference>
<dbReference type="SMR" id="A0A919EFI3"/>
<dbReference type="PIRSF" id="PIRSF011491">
    <property type="entry name" value="Mtase_YbcY_prd"/>
    <property type="match status" value="1"/>
</dbReference>
<evidence type="ECO:0000313" key="3">
    <source>
        <dbReference type="Proteomes" id="UP000638313"/>
    </source>
</evidence>
<name>A0A919EFI3_9ACTN</name>
<gene>
    <name evidence="2" type="ORF">GCM10010218_53620</name>
</gene>
<accession>A0A919EFI3</accession>
<reference evidence="2" key="1">
    <citation type="journal article" date="2014" name="Int. J. Syst. Evol. Microbiol.">
        <title>Complete genome sequence of Corynebacterium casei LMG S-19264T (=DSM 44701T), isolated from a smear-ripened cheese.</title>
        <authorList>
            <consortium name="US DOE Joint Genome Institute (JGI-PGF)"/>
            <person name="Walter F."/>
            <person name="Albersmeier A."/>
            <person name="Kalinowski J."/>
            <person name="Ruckert C."/>
        </authorList>
    </citation>
    <scope>NUCLEOTIDE SEQUENCE</scope>
    <source>
        <strain evidence="2">JCM 4059</strain>
    </source>
</reference>
<keyword evidence="3" id="KW-1185">Reference proteome</keyword>
<evidence type="ECO:0000259" key="1">
    <source>
        <dbReference type="Pfam" id="PF08241"/>
    </source>
</evidence>
<dbReference type="InterPro" id="IPR050508">
    <property type="entry name" value="Methyltransf_Superfamily"/>
</dbReference>
<dbReference type="InterPro" id="IPR029063">
    <property type="entry name" value="SAM-dependent_MTases_sf"/>
</dbReference>
<dbReference type="GO" id="GO:0032259">
    <property type="term" value="P:methylation"/>
    <property type="evidence" value="ECO:0007669"/>
    <property type="project" value="UniProtKB-KW"/>
</dbReference>
<reference evidence="2" key="2">
    <citation type="submission" date="2020-09" db="EMBL/GenBank/DDBJ databases">
        <authorList>
            <person name="Sun Q."/>
            <person name="Ohkuma M."/>
        </authorList>
    </citation>
    <scope>NUCLEOTIDE SEQUENCE</scope>
    <source>
        <strain evidence="2">JCM 4059</strain>
    </source>
</reference>
<dbReference type="SUPFAM" id="SSF53335">
    <property type="entry name" value="S-adenosyl-L-methionine-dependent methyltransferases"/>
    <property type="match status" value="1"/>
</dbReference>
<dbReference type="Pfam" id="PF08241">
    <property type="entry name" value="Methyltransf_11"/>
    <property type="match status" value="1"/>
</dbReference>
<dbReference type="RefSeq" id="WP_190132292.1">
    <property type="nucleotide sequence ID" value="NZ_BNBD01000014.1"/>
</dbReference>
<dbReference type="Proteomes" id="UP000638313">
    <property type="component" value="Unassembled WGS sequence"/>
</dbReference>
<dbReference type="InterPro" id="IPR016584">
    <property type="entry name" value="MeTrfase_VrtF"/>
</dbReference>
<sequence>MRTGTSEPGALDARTRHAQEAYTRRRLAVYDAVVLGLFCSAVWRCPRRRMLRLYERAAGPRHLDVGPGTGYFLDRCRFPVERPEITLLDLSEECLEMSARRLARYAPATCRANLLEPLPLPSGHFDSVGLNLVLHTVPGGWDVKGAVFAEAARVLRPGGTLFGSTVLATGVPMNALTRRLLAEQHRRGNFQNQGDDPEGLRRRLRAVFPDARVVVRGSVALFRATV</sequence>
<comment type="caution">
    <text evidence="2">The sequence shown here is derived from an EMBL/GenBank/DDBJ whole genome shotgun (WGS) entry which is preliminary data.</text>
</comment>
<feature type="domain" description="Methyltransferase type 11" evidence="1">
    <location>
        <begin position="63"/>
        <end position="162"/>
    </location>
</feature>
<dbReference type="AlphaFoldDB" id="A0A919EFI3"/>
<keyword evidence="2" id="KW-0808">Transferase</keyword>
<dbReference type="CDD" id="cd02440">
    <property type="entry name" value="AdoMet_MTases"/>
    <property type="match status" value="1"/>
</dbReference>
<dbReference type="GO" id="GO:0008757">
    <property type="term" value="F:S-adenosylmethionine-dependent methyltransferase activity"/>
    <property type="evidence" value="ECO:0007669"/>
    <property type="project" value="InterPro"/>
</dbReference>
<dbReference type="PANTHER" id="PTHR42912:SF93">
    <property type="entry name" value="N6-ADENOSINE-METHYLTRANSFERASE TMT1A"/>
    <property type="match status" value="1"/>
</dbReference>
<dbReference type="InterPro" id="IPR013216">
    <property type="entry name" value="Methyltransf_11"/>
</dbReference>
<protein>
    <submittedName>
        <fullName evidence="2">Methyltransferase</fullName>
    </submittedName>
</protein>